<sequence>MDRSGTRRKKDKNLLSEQALRHLGKGRGDGYRFKERASSDTDYRFTDSEQATEDRLYFMILIVYRLSLEEIEKKRLISPSSVGCAIFLSCVLSSKAAIAVLVQDSSKIFSNRSGTKKDIVIPFFLCCATAPLVLPPQER</sequence>
<proteinExistence type="predicted"/>
<dbReference type="GO" id="GO:0016787">
    <property type="term" value="F:hydrolase activity"/>
    <property type="evidence" value="ECO:0007669"/>
    <property type="project" value="UniProtKB-KW"/>
</dbReference>
<keyword evidence="2" id="KW-1185">Reference proteome</keyword>
<dbReference type="AlphaFoldDB" id="A0A5A7Q0B2"/>
<dbReference type="EMBL" id="BKCP01005461">
    <property type="protein sequence ID" value="GER38258.1"/>
    <property type="molecule type" value="Genomic_DNA"/>
</dbReference>
<accession>A0A5A7Q0B2</accession>
<gene>
    <name evidence="1" type="ORF">STAS_14782</name>
</gene>
<comment type="caution">
    <text evidence="1">The sequence shown here is derived from an EMBL/GenBank/DDBJ whole genome shotgun (WGS) entry which is preliminary data.</text>
</comment>
<protein>
    <submittedName>
        <fullName evidence="1">Metal-dependent phosphohydrolase</fullName>
    </submittedName>
</protein>
<organism evidence="1 2">
    <name type="scientific">Striga asiatica</name>
    <name type="common">Asiatic witchweed</name>
    <name type="synonym">Buchnera asiatica</name>
    <dbReference type="NCBI Taxonomy" id="4170"/>
    <lineage>
        <taxon>Eukaryota</taxon>
        <taxon>Viridiplantae</taxon>
        <taxon>Streptophyta</taxon>
        <taxon>Embryophyta</taxon>
        <taxon>Tracheophyta</taxon>
        <taxon>Spermatophyta</taxon>
        <taxon>Magnoliopsida</taxon>
        <taxon>eudicotyledons</taxon>
        <taxon>Gunneridae</taxon>
        <taxon>Pentapetalae</taxon>
        <taxon>asterids</taxon>
        <taxon>lamiids</taxon>
        <taxon>Lamiales</taxon>
        <taxon>Orobanchaceae</taxon>
        <taxon>Buchnereae</taxon>
        <taxon>Striga</taxon>
    </lineage>
</organism>
<evidence type="ECO:0000313" key="2">
    <source>
        <dbReference type="Proteomes" id="UP000325081"/>
    </source>
</evidence>
<name>A0A5A7Q0B2_STRAF</name>
<evidence type="ECO:0000313" key="1">
    <source>
        <dbReference type="EMBL" id="GER38258.1"/>
    </source>
</evidence>
<keyword evidence="1" id="KW-0378">Hydrolase</keyword>
<reference evidence="2" key="1">
    <citation type="journal article" date="2019" name="Curr. Biol.">
        <title>Genome Sequence of Striga asiatica Provides Insight into the Evolution of Plant Parasitism.</title>
        <authorList>
            <person name="Yoshida S."/>
            <person name="Kim S."/>
            <person name="Wafula E.K."/>
            <person name="Tanskanen J."/>
            <person name="Kim Y.M."/>
            <person name="Honaas L."/>
            <person name="Yang Z."/>
            <person name="Spallek T."/>
            <person name="Conn C.E."/>
            <person name="Ichihashi Y."/>
            <person name="Cheong K."/>
            <person name="Cui S."/>
            <person name="Der J.P."/>
            <person name="Gundlach H."/>
            <person name="Jiao Y."/>
            <person name="Hori C."/>
            <person name="Ishida J.K."/>
            <person name="Kasahara H."/>
            <person name="Kiba T."/>
            <person name="Kim M.S."/>
            <person name="Koo N."/>
            <person name="Laohavisit A."/>
            <person name="Lee Y.H."/>
            <person name="Lumba S."/>
            <person name="McCourt P."/>
            <person name="Mortimer J.C."/>
            <person name="Mutuku J.M."/>
            <person name="Nomura T."/>
            <person name="Sasaki-Sekimoto Y."/>
            <person name="Seto Y."/>
            <person name="Wang Y."/>
            <person name="Wakatake T."/>
            <person name="Sakakibara H."/>
            <person name="Demura T."/>
            <person name="Yamaguchi S."/>
            <person name="Yoneyama K."/>
            <person name="Manabe R.I."/>
            <person name="Nelson D.C."/>
            <person name="Schulman A.H."/>
            <person name="Timko M.P."/>
            <person name="dePamphilis C.W."/>
            <person name="Choi D."/>
            <person name="Shirasu K."/>
        </authorList>
    </citation>
    <scope>NUCLEOTIDE SEQUENCE [LARGE SCALE GENOMIC DNA]</scope>
    <source>
        <strain evidence="2">cv. UVA1</strain>
    </source>
</reference>
<dbReference type="Proteomes" id="UP000325081">
    <property type="component" value="Unassembled WGS sequence"/>
</dbReference>